<dbReference type="GO" id="GO:0031901">
    <property type="term" value="C:early endosome membrane"/>
    <property type="evidence" value="ECO:0007669"/>
    <property type="project" value="UniProtKB-SubCell"/>
</dbReference>
<dbReference type="InterPro" id="IPR004152">
    <property type="entry name" value="GAT_dom"/>
</dbReference>
<dbReference type="Pfam" id="PF18308">
    <property type="entry name" value="GGA_N-GAT"/>
    <property type="match status" value="1"/>
</dbReference>
<dbReference type="PANTHER" id="PTHR45905">
    <property type="entry name" value="GOLGI-LOCALIZED, GAMMA-ADAPTIN EAR CONTAINING, ARF BINDING PROTEIN"/>
    <property type="match status" value="1"/>
</dbReference>
<dbReference type="CDD" id="cd03567">
    <property type="entry name" value="VHS_GGA_metazoan"/>
    <property type="match status" value="1"/>
</dbReference>
<evidence type="ECO:0000256" key="6">
    <source>
        <dbReference type="ARBA" id="ARBA00022843"/>
    </source>
</evidence>
<dbReference type="Gene3D" id="1.25.40.90">
    <property type="match status" value="1"/>
</dbReference>
<dbReference type="InterPro" id="IPR008152">
    <property type="entry name" value="Clathrin_a/b/g-adaptin_app_Ig"/>
</dbReference>
<dbReference type="WBParaSite" id="MCU_004730-RA">
    <property type="protein sequence ID" value="MCU_004730-RA"/>
    <property type="gene ID" value="MCU_004730"/>
</dbReference>
<dbReference type="InterPro" id="IPR027422">
    <property type="entry name" value="GGA1-3"/>
</dbReference>
<feature type="domain" description="GAE" evidence="12">
    <location>
        <begin position="529"/>
        <end position="651"/>
    </location>
</feature>
<dbReference type="Gene3D" id="2.60.40.1230">
    <property type="match status" value="1"/>
</dbReference>
<feature type="compositionally biased region" description="Low complexity" evidence="10">
    <location>
        <begin position="498"/>
        <end position="508"/>
    </location>
</feature>
<dbReference type="PROSITE" id="PS50179">
    <property type="entry name" value="VHS"/>
    <property type="match status" value="1"/>
</dbReference>
<feature type="region of interest" description="Disordered" evidence="10">
    <location>
        <begin position="407"/>
        <end position="449"/>
    </location>
</feature>
<feature type="domain" description="GAT" evidence="13">
    <location>
        <begin position="173"/>
        <end position="301"/>
    </location>
</feature>
<evidence type="ECO:0000259" key="13">
    <source>
        <dbReference type="PROSITE" id="PS50909"/>
    </source>
</evidence>
<keyword evidence="6" id="KW-0832">Ubl conjugation</keyword>
<dbReference type="PANTHER" id="PTHR45905:SF1">
    <property type="entry name" value="GOLGI-LOCALIZED, GAMMA-ADAPTIN EAR CONTAINING, ARF BINDING PROTEIN"/>
    <property type="match status" value="1"/>
</dbReference>
<dbReference type="Pfam" id="PF00790">
    <property type="entry name" value="VHS"/>
    <property type="match status" value="1"/>
</dbReference>
<dbReference type="GO" id="GO:0034394">
    <property type="term" value="P:protein localization to cell surface"/>
    <property type="evidence" value="ECO:0007669"/>
    <property type="project" value="TreeGrafter"/>
</dbReference>
<sequence>MAGNPESLENMITEVTSPLATHIDLNAFKKIYDQINAEANAPETALRLLAHKVQSPQEKEAMSALVILDLCVQNCGSRFHDELGKFKFLNELIKVLSPKYLGESTSPAVRDKCIMLLFTWQRDLGQKYPKIREAYQMLRTQNIITEDPVIPNEAETNLEYLQRMANRTDIFKNSRHSAKLLRLLKSRNPDDYREANAIIKSIVSEEDARVEKRSKRALELETLRSNADLLEEMLKCLGPGEPSPSDADVMEEIVANIKRSRPIIFELALTDEDREEGFLADVIDSCSRASTVLERYEVIVLHQPPSTVSDPAAPPPPPPPPPQESQPPDLLQLVPEAHQDLLTHDLLMLGISDAEAPAVPEVASDPPPPPLLQSYSSSNADLLSDLLCVASPASPSVTSVIPATTTESVKIPTEPPQPRSSPLINTTTTPALATPGGALRQPASTSSGLDDLDAVSQELLGLMTQSGSGGPRSASLNSLLRDQSPRKPDPLPPPTPPATNSAPPALTSLPDLPLSAIKPHPRHTQPLCVFPSPTDEEASSQPEVVLHFTANRPGPSVSVFVAVITNRSALPLTELLLRFGVEKPLKLRQLPASTTSLPAFCPFLPPSPAQQIIYIQRPLDAEIATAKVKFQIAYTLDDENVLESGVVTVPLD</sequence>
<keyword evidence="5" id="KW-0967">Endosome</keyword>
<dbReference type="InterPro" id="IPR008942">
    <property type="entry name" value="ENTH_VHS"/>
</dbReference>
<evidence type="ECO:0000256" key="9">
    <source>
        <dbReference type="ARBA" id="ARBA00023136"/>
    </source>
</evidence>
<dbReference type="GO" id="GO:0006893">
    <property type="term" value="P:Golgi to plasma membrane transport"/>
    <property type="evidence" value="ECO:0007669"/>
    <property type="project" value="TreeGrafter"/>
</dbReference>
<dbReference type="SUPFAM" id="SSF49348">
    <property type="entry name" value="Clathrin adaptor appendage domain"/>
    <property type="match status" value="1"/>
</dbReference>
<dbReference type="InterPro" id="IPR002014">
    <property type="entry name" value="VHS_dom"/>
</dbReference>
<dbReference type="Gene3D" id="1.20.5.170">
    <property type="match status" value="1"/>
</dbReference>
<dbReference type="AlphaFoldDB" id="A0A5K3F3Y7"/>
<evidence type="ECO:0000259" key="12">
    <source>
        <dbReference type="PROSITE" id="PS50180"/>
    </source>
</evidence>
<dbReference type="InterPro" id="IPR041198">
    <property type="entry name" value="GGA_N-GAT"/>
</dbReference>
<evidence type="ECO:0000256" key="3">
    <source>
        <dbReference type="ARBA" id="ARBA00008099"/>
    </source>
</evidence>
<dbReference type="InterPro" id="IPR038425">
    <property type="entry name" value="GAT_sf"/>
</dbReference>
<dbReference type="SMART" id="SM00809">
    <property type="entry name" value="Alpha_adaptinC2"/>
    <property type="match status" value="1"/>
</dbReference>
<dbReference type="GO" id="GO:0035091">
    <property type="term" value="F:phosphatidylinositol binding"/>
    <property type="evidence" value="ECO:0007669"/>
    <property type="project" value="InterPro"/>
</dbReference>
<dbReference type="GO" id="GO:0005802">
    <property type="term" value="C:trans-Golgi network"/>
    <property type="evidence" value="ECO:0007669"/>
    <property type="project" value="InterPro"/>
</dbReference>
<feature type="compositionally biased region" description="Pro residues" evidence="10">
    <location>
        <begin position="312"/>
        <end position="325"/>
    </location>
</feature>
<dbReference type="Pfam" id="PF02883">
    <property type="entry name" value="Alpha_adaptinC2"/>
    <property type="match status" value="1"/>
</dbReference>
<dbReference type="PROSITE" id="PS50180">
    <property type="entry name" value="GAE"/>
    <property type="match status" value="1"/>
</dbReference>
<keyword evidence="9" id="KW-0472">Membrane</keyword>
<feature type="region of interest" description="Disordered" evidence="10">
    <location>
        <begin position="463"/>
        <end position="536"/>
    </location>
</feature>
<reference evidence="14" key="1">
    <citation type="submission" date="2019-11" db="UniProtKB">
        <authorList>
            <consortium name="WormBaseParasite"/>
        </authorList>
    </citation>
    <scope>IDENTIFICATION</scope>
</reference>
<dbReference type="Gene3D" id="1.20.58.160">
    <property type="match status" value="1"/>
</dbReference>
<evidence type="ECO:0000313" key="14">
    <source>
        <dbReference type="WBParaSite" id="MCU_004730-RA"/>
    </source>
</evidence>
<dbReference type="SMART" id="SM00288">
    <property type="entry name" value="VHS"/>
    <property type="match status" value="1"/>
</dbReference>
<dbReference type="SUPFAM" id="SSF89009">
    <property type="entry name" value="GAT-like domain"/>
    <property type="match status" value="1"/>
</dbReference>
<evidence type="ECO:0000256" key="2">
    <source>
        <dbReference type="ARBA" id="ARBA00004220"/>
    </source>
</evidence>
<dbReference type="InterPro" id="IPR008153">
    <property type="entry name" value="GAE_dom"/>
</dbReference>
<name>A0A5K3F3Y7_MESCO</name>
<dbReference type="GO" id="GO:0031267">
    <property type="term" value="F:small GTPase binding"/>
    <property type="evidence" value="ECO:0007669"/>
    <property type="project" value="InterPro"/>
</dbReference>
<proteinExistence type="inferred from homology"/>
<evidence type="ECO:0000256" key="5">
    <source>
        <dbReference type="ARBA" id="ARBA00022753"/>
    </source>
</evidence>
<feature type="domain" description="VHS" evidence="11">
    <location>
        <begin position="15"/>
        <end position="146"/>
    </location>
</feature>
<dbReference type="PROSITE" id="PS50909">
    <property type="entry name" value="GAT"/>
    <property type="match status" value="1"/>
</dbReference>
<dbReference type="InterPro" id="IPR013041">
    <property type="entry name" value="Clathrin_app_Ig-like_sf"/>
</dbReference>
<feature type="region of interest" description="Disordered" evidence="10">
    <location>
        <begin position="305"/>
        <end position="329"/>
    </location>
</feature>
<evidence type="ECO:0000256" key="10">
    <source>
        <dbReference type="SAM" id="MobiDB-lite"/>
    </source>
</evidence>
<organism evidence="14">
    <name type="scientific">Mesocestoides corti</name>
    <name type="common">Flatworm</name>
    <dbReference type="NCBI Taxonomy" id="53468"/>
    <lineage>
        <taxon>Eukaryota</taxon>
        <taxon>Metazoa</taxon>
        <taxon>Spiralia</taxon>
        <taxon>Lophotrochozoa</taxon>
        <taxon>Platyhelminthes</taxon>
        <taxon>Cestoda</taxon>
        <taxon>Eucestoda</taxon>
        <taxon>Cyclophyllidea</taxon>
        <taxon>Mesocestoididae</taxon>
        <taxon>Mesocestoides</taxon>
    </lineage>
</organism>
<comment type="subcellular location">
    <subcellularLocation>
        <location evidence="2">Early endosome membrane</location>
        <topology evidence="2">Peripheral membrane protein</topology>
    </subcellularLocation>
    <subcellularLocation>
        <location evidence="1">Golgi apparatus</location>
        <location evidence="1">trans-Golgi network membrane</location>
        <topology evidence="1">Peripheral membrane protein</topology>
    </subcellularLocation>
</comment>
<dbReference type="GO" id="GO:0043130">
    <property type="term" value="F:ubiquitin binding"/>
    <property type="evidence" value="ECO:0007669"/>
    <property type="project" value="InterPro"/>
</dbReference>
<evidence type="ECO:0000256" key="8">
    <source>
        <dbReference type="ARBA" id="ARBA00023034"/>
    </source>
</evidence>
<dbReference type="Pfam" id="PF03127">
    <property type="entry name" value="GAT"/>
    <property type="match status" value="1"/>
</dbReference>
<comment type="similarity">
    <text evidence="3">Belongs to the GGA protein family.</text>
</comment>
<keyword evidence="8" id="KW-0333">Golgi apparatus</keyword>
<feature type="compositionally biased region" description="Low complexity" evidence="10">
    <location>
        <begin position="426"/>
        <end position="439"/>
    </location>
</feature>
<dbReference type="SUPFAM" id="SSF48464">
    <property type="entry name" value="ENTH/VHS domain"/>
    <property type="match status" value="1"/>
</dbReference>
<evidence type="ECO:0000256" key="1">
    <source>
        <dbReference type="ARBA" id="ARBA00004150"/>
    </source>
</evidence>
<accession>A0A5K3F3Y7</accession>
<evidence type="ECO:0000256" key="4">
    <source>
        <dbReference type="ARBA" id="ARBA00022448"/>
    </source>
</evidence>
<dbReference type="GO" id="GO:0006886">
    <property type="term" value="P:intracellular protein transport"/>
    <property type="evidence" value="ECO:0007669"/>
    <property type="project" value="InterPro"/>
</dbReference>
<keyword evidence="4" id="KW-0813">Transport</keyword>
<evidence type="ECO:0000259" key="11">
    <source>
        <dbReference type="PROSITE" id="PS50179"/>
    </source>
</evidence>
<evidence type="ECO:0000256" key="7">
    <source>
        <dbReference type="ARBA" id="ARBA00022927"/>
    </source>
</evidence>
<keyword evidence="7" id="KW-0653">Protein transport</keyword>
<protein>
    <submittedName>
        <fullName evidence="14">VHS domain-containing protein</fullName>
    </submittedName>
</protein>